<dbReference type="InterPro" id="IPR032466">
    <property type="entry name" value="Metal_Hydrolase"/>
</dbReference>
<dbReference type="STRING" id="84035.SAMN05660742_11828"/>
<name>A0A1H7C3U5_9FIRM</name>
<dbReference type="PANTHER" id="PTHR21240:SF28">
    <property type="entry name" value="ISO-OROTATE DECARBOXYLASE (EUROFUNG)"/>
    <property type="match status" value="1"/>
</dbReference>
<proteinExistence type="predicted"/>
<dbReference type="GO" id="GO:0005737">
    <property type="term" value="C:cytoplasm"/>
    <property type="evidence" value="ECO:0007669"/>
    <property type="project" value="TreeGrafter"/>
</dbReference>
<dbReference type="GO" id="GO:0019748">
    <property type="term" value="P:secondary metabolic process"/>
    <property type="evidence" value="ECO:0007669"/>
    <property type="project" value="TreeGrafter"/>
</dbReference>
<dbReference type="InterPro" id="IPR006680">
    <property type="entry name" value="Amidohydro-rel"/>
</dbReference>
<feature type="domain" description="Amidohydrolase-related" evidence="2">
    <location>
        <begin position="74"/>
        <end position="259"/>
    </location>
</feature>
<reference evidence="3 4" key="1">
    <citation type="submission" date="2016-10" db="EMBL/GenBank/DDBJ databases">
        <authorList>
            <person name="de Groot N.N."/>
        </authorList>
    </citation>
    <scope>NUCLEOTIDE SEQUENCE [LARGE SCALE GENOMIC DNA]</scope>
    <source>
        <strain evidence="3 4">DSM 2179</strain>
    </source>
</reference>
<protein>
    <recommendedName>
        <fullName evidence="2">Amidohydrolase-related domain-containing protein</fullName>
    </recommendedName>
</protein>
<evidence type="ECO:0000256" key="1">
    <source>
        <dbReference type="ARBA" id="ARBA00023239"/>
    </source>
</evidence>
<evidence type="ECO:0000259" key="2">
    <source>
        <dbReference type="Pfam" id="PF04909"/>
    </source>
</evidence>
<organism evidence="3 4">
    <name type="scientific">Propionispira arboris</name>
    <dbReference type="NCBI Taxonomy" id="84035"/>
    <lineage>
        <taxon>Bacteria</taxon>
        <taxon>Bacillati</taxon>
        <taxon>Bacillota</taxon>
        <taxon>Negativicutes</taxon>
        <taxon>Selenomonadales</taxon>
        <taxon>Selenomonadaceae</taxon>
        <taxon>Propionispira</taxon>
    </lineage>
</organism>
<evidence type="ECO:0000313" key="4">
    <source>
        <dbReference type="Proteomes" id="UP000199662"/>
    </source>
</evidence>
<accession>A0A1H7C3U5</accession>
<dbReference type="Proteomes" id="UP000199662">
    <property type="component" value="Unassembled WGS sequence"/>
</dbReference>
<dbReference type="AlphaFoldDB" id="A0A1H7C3U5"/>
<dbReference type="Pfam" id="PF04909">
    <property type="entry name" value="Amidohydro_2"/>
    <property type="match status" value="1"/>
</dbReference>
<dbReference type="GO" id="GO:0016787">
    <property type="term" value="F:hydrolase activity"/>
    <property type="evidence" value="ECO:0007669"/>
    <property type="project" value="InterPro"/>
</dbReference>
<dbReference type="InterPro" id="IPR032465">
    <property type="entry name" value="ACMSD"/>
</dbReference>
<dbReference type="SUPFAM" id="SSF51556">
    <property type="entry name" value="Metallo-dependent hydrolases"/>
    <property type="match status" value="1"/>
</dbReference>
<evidence type="ECO:0000313" key="3">
    <source>
        <dbReference type="EMBL" id="SEJ81692.1"/>
    </source>
</evidence>
<sequence length="262" mass="29323">MIIDSHAHVVLPNERQIEWMDEAGIDKTVLFTSVVHPENASSLFEFKKEMGTLYDIINGIKNPLEERLKAIEELKSAIKENPHRYVGFGSIPMGLSYEENLIWIEKYIVKNSFYGIGELTPNSGQVELLEPLFQASGSTGNLPLWVHTFFPLIAQDIKTLLDLAKRYPSVSLILGHMGGIHWLDTLVACKELSNVYIDLSATFTTLALEFAIREFPERVLFSSDAPYTSPLSAKINIETLIKDKGLCQQVLGGNIANLLQIC</sequence>
<dbReference type="Gene3D" id="3.20.20.140">
    <property type="entry name" value="Metal-dependent hydrolases"/>
    <property type="match status" value="1"/>
</dbReference>
<dbReference type="PANTHER" id="PTHR21240">
    <property type="entry name" value="2-AMINO-3-CARBOXYLMUCONATE-6-SEMIALDEHYDE DECARBOXYLASE"/>
    <property type="match status" value="1"/>
</dbReference>
<dbReference type="GO" id="GO:0016831">
    <property type="term" value="F:carboxy-lyase activity"/>
    <property type="evidence" value="ECO:0007669"/>
    <property type="project" value="InterPro"/>
</dbReference>
<dbReference type="RefSeq" id="WP_091833855.1">
    <property type="nucleotide sequence ID" value="NZ_FNZK01000018.1"/>
</dbReference>
<dbReference type="EMBL" id="FNZK01000018">
    <property type="protein sequence ID" value="SEJ81692.1"/>
    <property type="molecule type" value="Genomic_DNA"/>
</dbReference>
<keyword evidence="1" id="KW-0456">Lyase</keyword>
<gene>
    <name evidence="3" type="ORF">SAMN05660742_11828</name>
</gene>
<keyword evidence="4" id="KW-1185">Reference proteome</keyword>